<reference evidence="2" key="1">
    <citation type="submission" date="2023-08" db="EMBL/GenBank/DDBJ databases">
        <title>Chromosome-level Genome Assembly of mud carp (Cirrhinus molitorella).</title>
        <authorList>
            <person name="Liu H."/>
        </authorList>
    </citation>
    <scope>NUCLEOTIDE SEQUENCE</scope>
    <source>
        <strain evidence="2">Prfri</strain>
        <tissue evidence="2">Muscle</tissue>
    </source>
</reference>
<evidence type="ECO:0000313" key="2">
    <source>
        <dbReference type="EMBL" id="KAK2906858.1"/>
    </source>
</evidence>
<protein>
    <submittedName>
        <fullName evidence="2">Uncharacterized protein</fullName>
    </submittedName>
</protein>
<dbReference type="Proteomes" id="UP001187343">
    <property type="component" value="Unassembled WGS sequence"/>
</dbReference>
<name>A0AA88Q6T6_9TELE</name>
<sequence>MAVQRDRIKFSAKNCTGNCIGYSLAFVFCIIAIIIVSANDCNRGRALACCRSADPENDGEERRDLMANLLKRQNWEGEYVNDEVLQTKWCKPTGKDADTEAQLRDLTIIYIVMSKMASYVLLIVFSIITGFVVTVYDICGCGEKSCCRNIDSDQESLEQGMELSSNIET</sequence>
<keyword evidence="1" id="KW-1133">Transmembrane helix</keyword>
<keyword evidence="3" id="KW-1185">Reference proteome</keyword>
<feature type="transmembrane region" description="Helical" evidence="1">
    <location>
        <begin position="20"/>
        <end position="38"/>
    </location>
</feature>
<dbReference type="AlphaFoldDB" id="A0AA88Q6T6"/>
<keyword evidence="1" id="KW-0812">Transmembrane</keyword>
<evidence type="ECO:0000313" key="3">
    <source>
        <dbReference type="Proteomes" id="UP001187343"/>
    </source>
</evidence>
<comment type="caution">
    <text evidence="2">The sequence shown here is derived from an EMBL/GenBank/DDBJ whole genome shotgun (WGS) entry which is preliminary data.</text>
</comment>
<gene>
    <name evidence="2" type="ORF">Q8A67_005843</name>
</gene>
<organism evidence="2 3">
    <name type="scientific">Cirrhinus molitorella</name>
    <name type="common">mud carp</name>
    <dbReference type="NCBI Taxonomy" id="172907"/>
    <lineage>
        <taxon>Eukaryota</taxon>
        <taxon>Metazoa</taxon>
        <taxon>Chordata</taxon>
        <taxon>Craniata</taxon>
        <taxon>Vertebrata</taxon>
        <taxon>Euteleostomi</taxon>
        <taxon>Actinopterygii</taxon>
        <taxon>Neopterygii</taxon>
        <taxon>Teleostei</taxon>
        <taxon>Ostariophysi</taxon>
        <taxon>Cypriniformes</taxon>
        <taxon>Cyprinidae</taxon>
        <taxon>Labeoninae</taxon>
        <taxon>Labeonini</taxon>
        <taxon>Cirrhinus</taxon>
    </lineage>
</organism>
<proteinExistence type="predicted"/>
<feature type="transmembrane region" description="Helical" evidence="1">
    <location>
        <begin position="116"/>
        <end position="136"/>
    </location>
</feature>
<evidence type="ECO:0000256" key="1">
    <source>
        <dbReference type="SAM" id="Phobius"/>
    </source>
</evidence>
<dbReference type="EMBL" id="JAUYZG010000005">
    <property type="protein sequence ID" value="KAK2906858.1"/>
    <property type="molecule type" value="Genomic_DNA"/>
</dbReference>
<accession>A0AA88Q6T6</accession>
<keyword evidence="1" id="KW-0472">Membrane</keyword>